<keyword evidence="2" id="KW-1185">Reference proteome</keyword>
<dbReference type="STRING" id="543526.Htur_2653"/>
<organism evidence="1 2">
    <name type="scientific">Haloterrigena turkmenica (strain ATCC 51198 / DSM 5511 / JCM 9101 / NCIMB 13204 / VKM B-1734 / 4k)</name>
    <name type="common">Halococcus turkmenicus</name>
    <dbReference type="NCBI Taxonomy" id="543526"/>
    <lineage>
        <taxon>Archaea</taxon>
        <taxon>Methanobacteriati</taxon>
        <taxon>Methanobacteriota</taxon>
        <taxon>Stenosarchaea group</taxon>
        <taxon>Halobacteria</taxon>
        <taxon>Halobacteriales</taxon>
        <taxon>Natrialbaceae</taxon>
        <taxon>Haloterrigena</taxon>
    </lineage>
</organism>
<sequence>MKKADGSAFDLTVGEPLASLADAAVFDTHVM</sequence>
<dbReference type="HOGENOM" id="CLU_3394495_0_0_2"/>
<dbReference type="EMBL" id="CP001860">
    <property type="protein sequence ID" value="ADB61529.1"/>
    <property type="molecule type" value="Genomic_DNA"/>
</dbReference>
<evidence type="ECO:0000313" key="1">
    <source>
        <dbReference type="EMBL" id="ADB61529.1"/>
    </source>
</evidence>
<reference evidence="1 2" key="1">
    <citation type="journal article" date="2010" name="Stand. Genomic Sci.">
        <title>Complete genome sequence of Haloterrigena turkmenica type strain (4k).</title>
        <authorList>
            <person name="Saunders E."/>
            <person name="Tindall B.J."/>
            <person name="Fahnrich R."/>
            <person name="Lapidus A."/>
            <person name="Copeland A."/>
            <person name="Del Rio T.G."/>
            <person name="Lucas S."/>
            <person name="Chen F."/>
            <person name="Tice H."/>
            <person name="Cheng J.F."/>
            <person name="Han C."/>
            <person name="Detter J.C."/>
            <person name="Bruce D."/>
            <person name="Goodwin L."/>
            <person name="Chain P."/>
            <person name="Pitluck S."/>
            <person name="Pati A."/>
            <person name="Ivanova N."/>
            <person name="Mavromatis K."/>
            <person name="Chen A."/>
            <person name="Palaniappan K."/>
            <person name="Land M."/>
            <person name="Hauser L."/>
            <person name="Chang Y.J."/>
            <person name="Jeffries C.D."/>
            <person name="Brettin T."/>
            <person name="Rohde M."/>
            <person name="Goker M."/>
            <person name="Bristow J."/>
            <person name="Eisen J.A."/>
            <person name="Markowitz V."/>
            <person name="Hugenholtz P."/>
            <person name="Klenk H.P."/>
            <person name="Kyrpides N.C."/>
        </authorList>
    </citation>
    <scope>NUCLEOTIDE SEQUENCE [LARGE SCALE GENOMIC DNA]</scope>
    <source>
        <strain evidence="2">ATCC 51198 / DSM 5511 / JCM 9101 / NCIMB 13204 / VKM B-1734 / 4k</strain>
    </source>
</reference>
<gene>
    <name evidence="1" type="ordered locus">Htur_2653</name>
</gene>
<name>D2RWM8_HALTV</name>
<dbReference type="Proteomes" id="UP000001903">
    <property type="component" value="Chromosome"/>
</dbReference>
<proteinExistence type="predicted"/>
<dbReference type="AlphaFoldDB" id="D2RWM8"/>
<evidence type="ECO:0000313" key="2">
    <source>
        <dbReference type="Proteomes" id="UP000001903"/>
    </source>
</evidence>
<dbReference type="KEGG" id="htu:Htur_2653"/>
<accession>D2RWM8</accession>
<protein>
    <submittedName>
        <fullName evidence="1">Uncharacterized protein</fullName>
    </submittedName>
</protein>